<proteinExistence type="inferred from homology"/>
<comment type="function">
    <text evidence="1 7">Peptide chain release factor 1 directs the termination of translation in response to the peptide chain termination codons UAG and UAA.</text>
</comment>
<dbReference type="NCBIfam" id="NF001859">
    <property type="entry name" value="PRK00591.1"/>
    <property type="match status" value="1"/>
</dbReference>
<sequence length="354" mass="40991">MINIKEEIKKKIERKEEINALLMSEKVFKDRRLMGSLQKELREIEEILKNYEDYEDVIKKIDEDEKLIEGDDEELKEIAKDELKELYNKKSILERKIINSLLIREKEDEKNAIVEIRAGTGGDEATLFAKDLFRMYTKFIEKKGWKMEVMSSHPSDIGGFKEIIFLVKGEGAYGVLRFESGVHRVQRIPITESGGRIHTSAATVAVLPELEDFELKIEEKDIKMEFYNASGPGGQNVNKVATAVRLTHIPTGIVVTCQDERSQFQNRLRAMSILRSKLFQIEKEKREKEIGAIRKNQIGTGDRSEKIRTYNFPQNRLTDHRINFTSYDLESFLEGELDELIENLQISLRSKGED</sequence>
<name>A0A7C4YBS9_UNCW3</name>
<evidence type="ECO:0000256" key="1">
    <source>
        <dbReference type="ARBA" id="ARBA00002986"/>
    </source>
</evidence>
<evidence type="ECO:0000313" key="11">
    <source>
        <dbReference type="EMBL" id="HGW91120.1"/>
    </source>
</evidence>
<reference evidence="11" key="1">
    <citation type="journal article" date="2020" name="mSystems">
        <title>Genome- and Community-Level Interaction Insights into Carbon Utilization and Element Cycling Functions of Hydrothermarchaeota in Hydrothermal Sediment.</title>
        <authorList>
            <person name="Zhou Z."/>
            <person name="Liu Y."/>
            <person name="Xu W."/>
            <person name="Pan J."/>
            <person name="Luo Z.H."/>
            <person name="Li M."/>
        </authorList>
    </citation>
    <scope>NUCLEOTIDE SEQUENCE [LARGE SCALE GENOMIC DNA]</scope>
    <source>
        <strain evidence="11">SpSt-780</strain>
    </source>
</reference>
<feature type="domain" description="Peptide chain release factor" evidence="10">
    <location>
        <begin position="65"/>
        <end position="179"/>
    </location>
</feature>
<dbReference type="Pfam" id="PF03462">
    <property type="entry name" value="PCRF"/>
    <property type="match status" value="1"/>
</dbReference>
<dbReference type="NCBIfam" id="TIGR00019">
    <property type="entry name" value="prfA"/>
    <property type="match status" value="1"/>
</dbReference>
<dbReference type="HAMAP" id="MF_00093">
    <property type="entry name" value="Rel_fac_1"/>
    <property type="match status" value="1"/>
</dbReference>
<evidence type="ECO:0000256" key="3">
    <source>
        <dbReference type="ARBA" id="ARBA00010835"/>
    </source>
</evidence>
<dbReference type="EMBL" id="DTHG01000013">
    <property type="protein sequence ID" value="HGW91120.1"/>
    <property type="molecule type" value="Genomic_DNA"/>
</dbReference>
<comment type="caution">
    <text evidence="11">The sequence shown here is derived from an EMBL/GenBank/DDBJ whole genome shotgun (WGS) entry which is preliminary data.</text>
</comment>
<keyword evidence="9" id="KW-0175">Coiled coil</keyword>
<keyword evidence="6 7" id="KW-0648">Protein biosynthesis</keyword>
<dbReference type="Gene3D" id="6.10.140.1950">
    <property type="match status" value="1"/>
</dbReference>
<comment type="similarity">
    <text evidence="3 7">Belongs to the prokaryotic/mitochondrial release factor family.</text>
</comment>
<dbReference type="GO" id="GO:0016149">
    <property type="term" value="F:translation release factor activity, codon specific"/>
    <property type="evidence" value="ECO:0007669"/>
    <property type="project" value="UniProtKB-UniRule"/>
</dbReference>
<gene>
    <name evidence="7" type="primary">prfA</name>
    <name evidence="11" type="ORF">ENV67_01080</name>
</gene>
<dbReference type="SUPFAM" id="SSF75620">
    <property type="entry name" value="Release factor"/>
    <property type="match status" value="1"/>
</dbReference>
<comment type="PTM">
    <text evidence="7">Methylated by PrmC. Methylation increases the termination efficiency of RF1.</text>
</comment>
<evidence type="ECO:0000256" key="4">
    <source>
        <dbReference type="ARBA" id="ARBA00022481"/>
    </source>
</evidence>
<dbReference type="SMART" id="SM00937">
    <property type="entry name" value="PCRF"/>
    <property type="match status" value="1"/>
</dbReference>
<protein>
    <recommendedName>
        <fullName evidence="7 8">Peptide chain release factor 1</fullName>
        <shortName evidence="7">RF-1</shortName>
    </recommendedName>
</protein>
<dbReference type="InterPro" id="IPR050057">
    <property type="entry name" value="Prokaryotic/Mito_RF"/>
</dbReference>
<dbReference type="InterPro" id="IPR045853">
    <property type="entry name" value="Pep_chain_release_fac_I_sf"/>
</dbReference>
<evidence type="ECO:0000256" key="8">
    <source>
        <dbReference type="NCBIfam" id="TIGR00019"/>
    </source>
</evidence>
<organism evidence="11">
    <name type="scientific">candidate division WOR-3 bacterium</name>
    <dbReference type="NCBI Taxonomy" id="2052148"/>
    <lineage>
        <taxon>Bacteria</taxon>
        <taxon>Bacteria division WOR-3</taxon>
    </lineage>
</organism>
<dbReference type="AlphaFoldDB" id="A0A7C4YBS9"/>
<dbReference type="PANTHER" id="PTHR43804">
    <property type="entry name" value="LD18447P"/>
    <property type="match status" value="1"/>
</dbReference>
<dbReference type="GO" id="GO:0005829">
    <property type="term" value="C:cytosol"/>
    <property type="evidence" value="ECO:0007669"/>
    <property type="project" value="UniProtKB-ARBA"/>
</dbReference>
<evidence type="ECO:0000256" key="5">
    <source>
        <dbReference type="ARBA" id="ARBA00022490"/>
    </source>
</evidence>
<dbReference type="InterPro" id="IPR000352">
    <property type="entry name" value="Pep_chain_release_fac_I"/>
</dbReference>
<accession>A0A7C4YBS9</accession>
<dbReference type="Gene3D" id="3.30.160.20">
    <property type="match status" value="1"/>
</dbReference>
<feature type="coiled-coil region" evidence="9">
    <location>
        <begin position="1"/>
        <end position="96"/>
    </location>
</feature>
<evidence type="ECO:0000256" key="2">
    <source>
        <dbReference type="ARBA" id="ARBA00004496"/>
    </source>
</evidence>
<dbReference type="Pfam" id="PF00472">
    <property type="entry name" value="RF-1"/>
    <property type="match status" value="1"/>
</dbReference>
<dbReference type="FunFam" id="3.30.70.1660:FF:000002">
    <property type="entry name" value="Peptide chain release factor 1"/>
    <property type="match status" value="1"/>
</dbReference>
<dbReference type="FunFam" id="3.30.70.1660:FF:000004">
    <property type="entry name" value="Peptide chain release factor 1"/>
    <property type="match status" value="1"/>
</dbReference>
<feature type="modified residue" description="N5-methylglutamine" evidence="7">
    <location>
        <position position="235"/>
    </location>
</feature>
<dbReference type="InterPro" id="IPR005139">
    <property type="entry name" value="PCRF"/>
</dbReference>
<evidence type="ECO:0000256" key="9">
    <source>
        <dbReference type="SAM" id="Coils"/>
    </source>
</evidence>
<evidence type="ECO:0000259" key="10">
    <source>
        <dbReference type="SMART" id="SM00937"/>
    </source>
</evidence>
<comment type="subcellular location">
    <subcellularLocation>
        <location evidence="2 7">Cytoplasm</location>
    </subcellularLocation>
</comment>
<keyword evidence="5 7" id="KW-0963">Cytoplasm</keyword>
<dbReference type="Gene3D" id="3.30.70.1660">
    <property type="match status" value="2"/>
</dbReference>
<dbReference type="InterPro" id="IPR004373">
    <property type="entry name" value="RF-1"/>
</dbReference>
<evidence type="ECO:0000256" key="7">
    <source>
        <dbReference type="HAMAP-Rule" id="MF_00093"/>
    </source>
</evidence>
<dbReference type="FunFam" id="3.30.160.20:FF:000004">
    <property type="entry name" value="Peptide chain release factor 1"/>
    <property type="match status" value="1"/>
</dbReference>
<keyword evidence="4 7" id="KW-0488">Methylation</keyword>
<evidence type="ECO:0000256" key="6">
    <source>
        <dbReference type="ARBA" id="ARBA00022917"/>
    </source>
</evidence>
<dbReference type="PANTHER" id="PTHR43804:SF7">
    <property type="entry name" value="LD18447P"/>
    <property type="match status" value="1"/>
</dbReference>